<gene>
    <name evidence="11" type="ORF">SAMN04487928_13022</name>
</gene>
<dbReference type="EC" id="4.1.1.5" evidence="4 9"/>
<dbReference type="GO" id="GO:0045151">
    <property type="term" value="P:acetoin biosynthetic process"/>
    <property type="evidence" value="ECO:0007669"/>
    <property type="project" value="UniProtKB-UniRule"/>
</dbReference>
<evidence type="ECO:0000256" key="9">
    <source>
        <dbReference type="PIRNR" id="PIRNR001332"/>
    </source>
</evidence>
<comment type="similarity">
    <text evidence="3 9">Belongs to the alpha-acetolactate decarboxylase family.</text>
</comment>
<evidence type="ECO:0000256" key="7">
    <source>
        <dbReference type="ARBA" id="ARBA00023061"/>
    </source>
</evidence>
<evidence type="ECO:0000256" key="5">
    <source>
        <dbReference type="ARBA" id="ARBA00020164"/>
    </source>
</evidence>
<proteinExistence type="inferred from homology"/>
<dbReference type="EMBL" id="FOXO01000030">
    <property type="protein sequence ID" value="SFQ29379.1"/>
    <property type="molecule type" value="Genomic_DNA"/>
</dbReference>
<keyword evidence="8 9" id="KW-0456">Lyase</keyword>
<evidence type="ECO:0000256" key="8">
    <source>
        <dbReference type="ARBA" id="ARBA00023239"/>
    </source>
</evidence>
<evidence type="ECO:0000256" key="4">
    <source>
        <dbReference type="ARBA" id="ARBA00013204"/>
    </source>
</evidence>
<keyword evidence="12" id="KW-1185">Reference proteome</keyword>
<protein>
    <recommendedName>
        <fullName evidence="5 9">Alpha-acetolactate decarboxylase</fullName>
        <ecNumber evidence="4 9">4.1.1.5</ecNumber>
    </recommendedName>
</protein>
<keyword evidence="10" id="KW-0732">Signal</keyword>
<dbReference type="Pfam" id="PF03306">
    <property type="entry name" value="AAL_decarboxy"/>
    <property type="match status" value="1"/>
</dbReference>
<dbReference type="OrthoDB" id="8612680at2"/>
<dbReference type="InterPro" id="IPR005128">
    <property type="entry name" value="Acetolactate_a_deCO2ase"/>
</dbReference>
<name>A0A1I5XBM6_9FIRM</name>
<keyword evidence="7 9" id="KW-0005">Acetoin biosynthesis</keyword>
<evidence type="ECO:0000256" key="1">
    <source>
        <dbReference type="ARBA" id="ARBA00001784"/>
    </source>
</evidence>
<evidence type="ECO:0000256" key="6">
    <source>
        <dbReference type="ARBA" id="ARBA00022793"/>
    </source>
</evidence>
<dbReference type="CDD" id="cd17299">
    <property type="entry name" value="acetolactate_decarboxylase"/>
    <property type="match status" value="1"/>
</dbReference>
<dbReference type="AlphaFoldDB" id="A0A1I5XBM6"/>
<evidence type="ECO:0000313" key="12">
    <source>
        <dbReference type="Proteomes" id="UP000182624"/>
    </source>
</evidence>
<dbReference type="SUPFAM" id="SSF117856">
    <property type="entry name" value="AF0104/ALDC/Ptd012-like"/>
    <property type="match status" value="1"/>
</dbReference>
<dbReference type="UniPathway" id="UPA00626">
    <property type="reaction ID" value="UER00678"/>
</dbReference>
<comment type="pathway">
    <text evidence="2 9">Polyol metabolism; (R,R)-butane-2,3-diol biosynthesis; (R,R)-butane-2,3-diol from pyruvate: step 2/3.</text>
</comment>
<dbReference type="RefSeq" id="WP_083413589.1">
    <property type="nucleotide sequence ID" value="NZ_FOXO01000030.1"/>
</dbReference>
<dbReference type="PIRSF" id="PIRSF001332">
    <property type="entry name" value="Acetolac_decarb"/>
    <property type="match status" value="1"/>
</dbReference>
<organism evidence="11 12">
    <name type="scientific">Butyrivibrio proteoclasticus</name>
    <dbReference type="NCBI Taxonomy" id="43305"/>
    <lineage>
        <taxon>Bacteria</taxon>
        <taxon>Bacillati</taxon>
        <taxon>Bacillota</taxon>
        <taxon>Clostridia</taxon>
        <taxon>Lachnospirales</taxon>
        <taxon>Lachnospiraceae</taxon>
        <taxon>Butyrivibrio</taxon>
    </lineage>
</organism>
<feature type="signal peptide" evidence="10">
    <location>
        <begin position="1"/>
        <end position="22"/>
    </location>
</feature>
<evidence type="ECO:0000256" key="3">
    <source>
        <dbReference type="ARBA" id="ARBA00007106"/>
    </source>
</evidence>
<dbReference type="GO" id="GO:0047605">
    <property type="term" value="F:acetolactate decarboxylase activity"/>
    <property type="evidence" value="ECO:0007669"/>
    <property type="project" value="UniProtKB-UniRule"/>
</dbReference>
<comment type="catalytic activity">
    <reaction evidence="1 9">
        <text>(2S)-2-acetolactate + H(+) = (R)-acetoin + CO2</text>
        <dbReference type="Rhea" id="RHEA:21580"/>
        <dbReference type="ChEBI" id="CHEBI:15378"/>
        <dbReference type="ChEBI" id="CHEBI:15686"/>
        <dbReference type="ChEBI" id="CHEBI:16526"/>
        <dbReference type="ChEBI" id="CHEBI:58476"/>
        <dbReference type="EC" id="4.1.1.5"/>
    </reaction>
</comment>
<dbReference type="Proteomes" id="UP000182624">
    <property type="component" value="Unassembled WGS sequence"/>
</dbReference>
<dbReference type="PANTHER" id="PTHR35524">
    <property type="entry name" value="ALPHA-ACETOLACTATE DECARBOXYLASE"/>
    <property type="match status" value="1"/>
</dbReference>
<dbReference type="NCBIfam" id="TIGR01252">
    <property type="entry name" value="acetolac_decarb"/>
    <property type="match status" value="1"/>
</dbReference>
<dbReference type="PANTHER" id="PTHR35524:SF1">
    <property type="entry name" value="ALPHA-ACETOLACTATE DECARBOXYLASE"/>
    <property type="match status" value="1"/>
</dbReference>
<reference evidence="12" key="1">
    <citation type="submission" date="2016-10" db="EMBL/GenBank/DDBJ databases">
        <authorList>
            <person name="Varghese N."/>
            <person name="Submissions S."/>
        </authorList>
    </citation>
    <scope>NUCLEOTIDE SEQUENCE [LARGE SCALE GENOMIC DNA]</scope>
    <source>
        <strain evidence="12">P18</strain>
    </source>
</reference>
<keyword evidence="6 9" id="KW-0210">Decarboxylase</keyword>
<evidence type="ECO:0000256" key="10">
    <source>
        <dbReference type="SAM" id="SignalP"/>
    </source>
</evidence>
<dbReference type="Gene3D" id="3.30.1330.80">
    <property type="entry name" value="Hypothetical protein, similar to alpha- acetolactate decarboxylase, domain 2"/>
    <property type="match status" value="2"/>
</dbReference>
<accession>A0A1I5XBM6</accession>
<sequence>MRKKLVLAPIMMAAVLSFTACASSGSTGGSGEGADREVLFQVSLLQGLTFGDYHGSITAGELKQNGDTGLGTFDGLDGEMIVLDGVVYKAKSDGLVEKVSDDETIPFSNVTFFDEDENVTLEGITDIDALKELLNEKLEGKLPNGFCVIRIDGKFKEMNVRSEYKQNEPYKPLAKVLETDQTFFDYSDIEGTVVGLYCPPYMDKLNAAGWHLHFISKDREKGGHVLGLNIDKADLALDYTQGFEMKLPDNEMFDGFDLTIDQSEDIKEVETGE</sequence>
<evidence type="ECO:0000256" key="2">
    <source>
        <dbReference type="ARBA" id="ARBA00005170"/>
    </source>
</evidence>
<dbReference type="PROSITE" id="PS51257">
    <property type="entry name" value="PROKAR_LIPOPROTEIN"/>
    <property type="match status" value="1"/>
</dbReference>
<feature type="chain" id="PRO_5010286080" description="Alpha-acetolactate decarboxylase" evidence="10">
    <location>
        <begin position="23"/>
        <end position="273"/>
    </location>
</feature>
<evidence type="ECO:0000313" key="11">
    <source>
        <dbReference type="EMBL" id="SFQ29379.1"/>
    </source>
</evidence>